<dbReference type="CDD" id="cd05195">
    <property type="entry name" value="enoyl_red"/>
    <property type="match status" value="1"/>
</dbReference>
<dbReference type="PANTHER" id="PTHR45681:SF6">
    <property type="entry name" value="POLYKETIDE SYNTHASE 37"/>
    <property type="match status" value="1"/>
</dbReference>
<comment type="caution">
    <text evidence="2">Lacks conserved residue(s) required for the propagation of feature annotation.</text>
</comment>
<dbReference type="SUPFAM" id="SSF53335">
    <property type="entry name" value="S-adenosyl-L-methionine-dependent methyltransferases"/>
    <property type="match status" value="1"/>
</dbReference>
<dbReference type="PANTHER" id="PTHR45681">
    <property type="entry name" value="POLYKETIDE SYNTHASE 44-RELATED"/>
    <property type="match status" value="1"/>
</dbReference>
<proteinExistence type="predicted"/>
<evidence type="ECO:0000256" key="2">
    <source>
        <dbReference type="PROSITE-ProRule" id="PRU01363"/>
    </source>
</evidence>
<dbReference type="SUPFAM" id="SSF51735">
    <property type="entry name" value="NAD(P)-binding Rossmann-fold domains"/>
    <property type="match status" value="2"/>
</dbReference>
<dbReference type="EMBL" id="MU006792">
    <property type="protein sequence ID" value="KAF2637727.1"/>
    <property type="molecule type" value="Genomic_DNA"/>
</dbReference>
<protein>
    <submittedName>
        <fullName evidence="4">KR-domain-containing protein</fullName>
    </submittedName>
</protein>
<evidence type="ECO:0000256" key="1">
    <source>
        <dbReference type="ARBA" id="ARBA00022679"/>
    </source>
</evidence>
<dbReference type="Pfam" id="PF08242">
    <property type="entry name" value="Methyltransf_12"/>
    <property type="match status" value="1"/>
</dbReference>
<evidence type="ECO:0000313" key="5">
    <source>
        <dbReference type="Proteomes" id="UP000799753"/>
    </source>
</evidence>
<evidence type="ECO:0000313" key="4">
    <source>
        <dbReference type="EMBL" id="KAF2637727.1"/>
    </source>
</evidence>
<feature type="domain" description="PKS/mFAS DH" evidence="3">
    <location>
        <begin position="1"/>
        <end position="216"/>
    </location>
</feature>
<dbReference type="InterPro" id="IPR036291">
    <property type="entry name" value="NAD(P)-bd_dom_sf"/>
</dbReference>
<dbReference type="SMART" id="SM00829">
    <property type="entry name" value="PKS_ER"/>
    <property type="match status" value="1"/>
</dbReference>
<dbReference type="AlphaFoldDB" id="A0A6A6RR95"/>
<dbReference type="Gene3D" id="3.90.180.10">
    <property type="entry name" value="Medium-chain alcohol dehydrogenases, catalytic domain"/>
    <property type="match status" value="1"/>
</dbReference>
<dbReference type="Proteomes" id="UP000799753">
    <property type="component" value="Unassembled WGS sequence"/>
</dbReference>
<keyword evidence="1" id="KW-0808">Transferase</keyword>
<gene>
    <name evidence="4" type="ORF">P280DRAFT_530081</name>
</gene>
<dbReference type="PROSITE" id="PS01162">
    <property type="entry name" value="QOR_ZETA_CRYSTAL"/>
    <property type="match status" value="1"/>
</dbReference>
<dbReference type="InterPro" id="IPR020843">
    <property type="entry name" value="ER"/>
</dbReference>
<feature type="region of interest" description="C-terminal hotdog fold" evidence="2">
    <location>
        <begin position="68"/>
        <end position="216"/>
    </location>
</feature>
<dbReference type="CDD" id="cd05274">
    <property type="entry name" value="KR_FAS_SDR_x"/>
    <property type="match status" value="1"/>
</dbReference>
<dbReference type="InterPro" id="IPR002364">
    <property type="entry name" value="Quin_OxRdtase/zeta-crystal_CS"/>
</dbReference>
<dbReference type="Pfam" id="PF14765">
    <property type="entry name" value="PS-DH"/>
    <property type="match status" value="1"/>
</dbReference>
<dbReference type="Pfam" id="PF08659">
    <property type="entry name" value="KR"/>
    <property type="match status" value="1"/>
</dbReference>
<dbReference type="GO" id="GO:0016740">
    <property type="term" value="F:transferase activity"/>
    <property type="evidence" value="ECO:0007669"/>
    <property type="project" value="UniProtKB-KW"/>
</dbReference>
<dbReference type="PROSITE" id="PS52019">
    <property type="entry name" value="PKS_MFAS_DH"/>
    <property type="match status" value="1"/>
</dbReference>
<dbReference type="CDD" id="cd02440">
    <property type="entry name" value="AdoMet_MTases"/>
    <property type="match status" value="1"/>
</dbReference>
<dbReference type="InterPro" id="IPR013217">
    <property type="entry name" value="Methyltransf_12"/>
</dbReference>
<dbReference type="Gene3D" id="3.40.50.720">
    <property type="entry name" value="NAD(P)-binding Rossmann-like Domain"/>
    <property type="match status" value="1"/>
</dbReference>
<dbReference type="InterPro" id="IPR029063">
    <property type="entry name" value="SAM-dependent_MTases_sf"/>
</dbReference>
<dbReference type="InterPro" id="IPR049900">
    <property type="entry name" value="PKS_mFAS_DH"/>
</dbReference>
<dbReference type="InterPro" id="IPR042104">
    <property type="entry name" value="PKS_dehydratase_sf"/>
</dbReference>
<organism evidence="4 5">
    <name type="scientific">Massarina eburnea CBS 473.64</name>
    <dbReference type="NCBI Taxonomy" id="1395130"/>
    <lineage>
        <taxon>Eukaryota</taxon>
        <taxon>Fungi</taxon>
        <taxon>Dikarya</taxon>
        <taxon>Ascomycota</taxon>
        <taxon>Pezizomycotina</taxon>
        <taxon>Dothideomycetes</taxon>
        <taxon>Pleosporomycetidae</taxon>
        <taxon>Pleosporales</taxon>
        <taxon>Massarineae</taxon>
        <taxon>Massarinaceae</taxon>
        <taxon>Massarina</taxon>
    </lineage>
</organism>
<name>A0A6A6RR95_9PLEO</name>
<reference evidence="4" key="1">
    <citation type="journal article" date="2020" name="Stud. Mycol.">
        <title>101 Dothideomycetes genomes: a test case for predicting lifestyles and emergence of pathogens.</title>
        <authorList>
            <person name="Haridas S."/>
            <person name="Albert R."/>
            <person name="Binder M."/>
            <person name="Bloem J."/>
            <person name="Labutti K."/>
            <person name="Salamov A."/>
            <person name="Andreopoulos B."/>
            <person name="Baker S."/>
            <person name="Barry K."/>
            <person name="Bills G."/>
            <person name="Bluhm B."/>
            <person name="Cannon C."/>
            <person name="Castanera R."/>
            <person name="Culley D."/>
            <person name="Daum C."/>
            <person name="Ezra D."/>
            <person name="Gonzalez J."/>
            <person name="Henrissat B."/>
            <person name="Kuo A."/>
            <person name="Liang C."/>
            <person name="Lipzen A."/>
            <person name="Lutzoni F."/>
            <person name="Magnuson J."/>
            <person name="Mondo S."/>
            <person name="Nolan M."/>
            <person name="Ohm R."/>
            <person name="Pangilinan J."/>
            <person name="Park H.-J."/>
            <person name="Ramirez L."/>
            <person name="Alfaro M."/>
            <person name="Sun H."/>
            <person name="Tritt A."/>
            <person name="Yoshinaga Y."/>
            <person name="Zwiers L.-H."/>
            <person name="Turgeon B."/>
            <person name="Goodwin S."/>
            <person name="Spatafora J."/>
            <person name="Crous P."/>
            <person name="Grigoriev I."/>
        </authorList>
    </citation>
    <scope>NUCLEOTIDE SEQUENCE</scope>
    <source>
        <strain evidence="4">CBS 473.64</strain>
    </source>
</reference>
<sequence length="1149" mass="127215">MPSAFELENVDFVAPILLSEQALADGAETQTTLSSYPGSEGKHFKFRIIFIHAHVSTEEYDQVDQECEAALDQMEFCEAVKEGISIDYGPSFQRLDHIRFDAQGKAVAKLLPYGTDTEVLTIHPVVLDEVFQLGFAALSGGGVASQIPTMVPRRLGKLWISNEGRSDAITSGDNVHALARTMSARRATVDAFVLNQDITLEIEDLELFVVSGPEVARTTQDAEDACFHMEGKTHIDLLAPDDLDRFLEEARDVIINEPVEWARDMDFVMLSFAANTFEKIRSTKATIIPEMEQYALWLQSHLDDFANSDPCTASSLHNRTHLDSLLDKMLPSAIVLPYIQVGENLIGLLTGSVDPLALLFEDESLMANFYTDLISRSTALEPFRRYLDCLVHKQPKLRFLEVGAWTGSTTVEILSVIDKIESAPCFESYDFTDVSPAFFEKAKTKLGHHDNRISYRVFNIEEDPLTQGFAESHYDVIIADNVLHATRNIDASLHNLKMLLKPKGQLILKEMITPRKLLRLVESRREIQDCAKKPRYLSETVEWVTSPCWCHTWSFVILTRVHDQRNGHHDKAPPIIIYDPSSDLQRQTARGICNRFGLSEAYAIPYKSEQVHTPTRSDTQSCIVLMGMNEERWWNLNGDFLTDLKTLVSSSSSLVWVTGGGGYSMQSPNTDDEPEYRQVENRLEINRLKSARKLDSYISSRFDHLVGLHKMEEKKLRLGVRVPGPLDTLEWTEGDWLSEPLDLDEVVIAVKTLGVNFKDCLKPLGQVDSDSSASECAALVVRVGSNCGDALKPGDRVAACALDAYKTFVLTRKHMVVKLPDRISFTEGASLPVVSCTAMYSLAHVARLQKGESILIHAAAGGTGQATVQIARRMGADIFATVGSSSKKALLIERYGLAEDGIFYSRDGSFADGIKRVTDLMSSEATYVVAGGLGGIGRRISSSLVDRGAKHLVLPSRSGLEGNEAGSKLVQGLTEKGVDVVCPQCNICDATSLQQALDQCSTMPPICGCFQATMSLRDATFAQLSIEDWLQCTRPKLQGSWNLHCLLPTGMDFFILLSSMTGIIRNAGQSSYAAGNTFLDALARHRTSRGERTAALDLGAIRGDGYLAENEEIMTRLLRLTLLKSIPLQTLLVMLEYYCDPSQPYSASK</sequence>
<dbReference type="InterPro" id="IPR049551">
    <property type="entry name" value="PKS_DH_C"/>
</dbReference>
<keyword evidence="5" id="KW-1185">Reference proteome</keyword>
<feature type="region of interest" description="N-terminal hotdog fold" evidence="2">
    <location>
        <begin position="1"/>
        <end position="55"/>
    </location>
</feature>
<dbReference type="Gene3D" id="3.10.129.110">
    <property type="entry name" value="Polyketide synthase dehydratase"/>
    <property type="match status" value="1"/>
</dbReference>
<dbReference type="Gene3D" id="3.40.50.150">
    <property type="entry name" value="Vaccinia Virus protein VP39"/>
    <property type="match status" value="1"/>
</dbReference>
<dbReference type="InterPro" id="IPR057326">
    <property type="entry name" value="KR_dom"/>
</dbReference>
<dbReference type="GO" id="GO:0008270">
    <property type="term" value="F:zinc ion binding"/>
    <property type="evidence" value="ECO:0007669"/>
    <property type="project" value="InterPro"/>
</dbReference>
<dbReference type="InterPro" id="IPR011032">
    <property type="entry name" value="GroES-like_sf"/>
</dbReference>
<dbReference type="SUPFAM" id="SSF50129">
    <property type="entry name" value="GroES-like"/>
    <property type="match status" value="1"/>
</dbReference>
<evidence type="ECO:0000259" key="3">
    <source>
        <dbReference type="PROSITE" id="PS52019"/>
    </source>
</evidence>
<dbReference type="InterPro" id="IPR050444">
    <property type="entry name" value="Polyketide_Synthase"/>
</dbReference>
<dbReference type="GO" id="GO:0016491">
    <property type="term" value="F:oxidoreductase activity"/>
    <property type="evidence" value="ECO:0007669"/>
    <property type="project" value="InterPro"/>
</dbReference>
<dbReference type="SMART" id="SM00822">
    <property type="entry name" value="PKS_KR"/>
    <property type="match status" value="1"/>
</dbReference>
<accession>A0A6A6RR95</accession>
<dbReference type="OrthoDB" id="329835at2759"/>
<dbReference type="InterPro" id="IPR013968">
    <property type="entry name" value="PKS_KR"/>
</dbReference>